<sequence length="140" mass="15954">MAVSRASVEARCAAISEYRKAISPWCYDHVPREKFSGICVIDDCIDYVERNLRKKITLDDLASFCGRNKFQVIRTFRKSLGTTPHAFILGVRVSRAAELLRQGEPAAEVACEVGFVDQSHLIRYFKRHVGTTPRRFVYQA</sequence>
<name>A0A6G4WHS3_9HYPH</name>
<proteinExistence type="predicted"/>
<dbReference type="EMBL" id="JAAKZF010000036">
    <property type="protein sequence ID" value="NGO53743.1"/>
    <property type="molecule type" value="Genomic_DNA"/>
</dbReference>
<protein>
    <submittedName>
        <fullName evidence="5">Helix-turn-helix transcriptional regulator</fullName>
    </submittedName>
</protein>
<dbReference type="SMART" id="SM00342">
    <property type="entry name" value="HTH_ARAC"/>
    <property type="match status" value="1"/>
</dbReference>
<comment type="caution">
    <text evidence="5">The sequence shown here is derived from an EMBL/GenBank/DDBJ whole genome shotgun (WGS) entry which is preliminary data.</text>
</comment>
<dbReference type="SUPFAM" id="SSF46689">
    <property type="entry name" value="Homeodomain-like"/>
    <property type="match status" value="2"/>
</dbReference>
<dbReference type="Proteomes" id="UP001642900">
    <property type="component" value="Unassembled WGS sequence"/>
</dbReference>
<dbReference type="InterPro" id="IPR050204">
    <property type="entry name" value="AraC_XylS_family_regulators"/>
</dbReference>
<keyword evidence="2" id="KW-0238">DNA-binding</keyword>
<evidence type="ECO:0000313" key="6">
    <source>
        <dbReference type="Proteomes" id="UP001642900"/>
    </source>
</evidence>
<keyword evidence="1" id="KW-0805">Transcription regulation</keyword>
<gene>
    <name evidence="5" type="ORF">G6N73_21695</name>
</gene>
<evidence type="ECO:0000313" key="5">
    <source>
        <dbReference type="EMBL" id="NGO53743.1"/>
    </source>
</evidence>
<organism evidence="5 6">
    <name type="scientific">Allomesorhizobium camelthorni</name>
    <dbReference type="NCBI Taxonomy" id="475069"/>
    <lineage>
        <taxon>Bacteria</taxon>
        <taxon>Pseudomonadati</taxon>
        <taxon>Pseudomonadota</taxon>
        <taxon>Alphaproteobacteria</taxon>
        <taxon>Hyphomicrobiales</taxon>
        <taxon>Phyllobacteriaceae</taxon>
        <taxon>Allomesorhizobium</taxon>
    </lineage>
</organism>
<dbReference type="GO" id="GO:0043565">
    <property type="term" value="F:sequence-specific DNA binding"/>
    <property type="evidence" value="ECO:0007669"/>
    <property type="project" value="InterPro"/>
</dbReference>
<dbReference type="RefSeq" id="WP_165031393.1">
    <property type="nucleotide sequence ID" value="NZ_JAAKZF010000036.1"/>
</dbReference>
<dbReference type="Pfam" id="PF12833">
    <property type="entry name" value="HTH_18"/>
    <property type="match status" value="1"/>
</dbReference>
<reference evidence="5 6" key="1">
    <citation type="submission" date="2020-02" db="EMBL/GenBank/DDBJ databases">
        <title>Genome sequence of strain CCNWXJ40-4.</title>
        <authorList>
            <person name="Gao J."/>
            <person name="Sun J."/>
        </authorList>
    </citation>
    <scope>NUCLEOTIDE SEQUENCE [LARGE SCALE GENOMIC DNA]</scope>
    <source>
        <strain evidence="5 6">CCNWXJ 40-4</strain>
    </source>
</reference>
<evidence type="ECO:0000256" key="2">
    <source>
        <dbReference type="ARBA" id="ARBA00023125"/>
    </source>
</evidence>
<accession>A0A6G4WHS3</accession>
<evidence type="ECO:0000256" key="1">
    <source>
        <dbReference type="ARBA" id="ARBA00023015"/>
    </source>
</evidence>
<dbReference type="PANTHER" id="PTHR46796">
    <property type="entry name" value="HTH-TYPE TRANSCRIPTIONAL ACTIVATOR RHAS-RELATED"/>
    <property type="match status" value="1"/>
</dbReference>
<keyword evidence="6" id="KW-1185">Reference proteome</keyword>
<feature type="domain" description="HTH araC/xylS-type" evidence="4">
    <location>
        <begin position="42"/>
        <end position="139"/>
    </location>
</feature>
<keyword evidence="3" id="KW-0804">Transcription</keyword>
<dbReference type="Gene3D" id="1.10.10.60">
    <property type="entry name" value="Homeodomain-like"/>
    <property type="match status" value="1"/>
</dbReference>
<evidence type="ECO:0000259" key="4">
    <source>
        <dbReference type="PROSITE" id="PS01124"/>
    </source>
</evidence>
<evidence type="ECO:0000256" key="3">
    <source>
        <dbReference type="ARBA" id="ARBA00023163"/>
    </source>
</evidence>
<dbReference type="InterPro" id="IPR009057">
    <property type="entry name" value="Homeodomain-like_sf"/>
</dbReference>
<dbReference type="InterPro" id="IPR018060">
    <property type="entry name" value="HTH_AraC"/>
</dbReference>
<dbReference type="PROSITE" id="PS01124">
    <property type="entry name" value="HTH_ARAC_FAMILY_2"/>
    <property type="match status" value="1"/>
</dbReference>
<dbReference type="AlphaFoldDB" id="A0A6G4WHS3"/>
<dbReference type="GO" id="GO:0003700">
    <property type="term" value="F:DNA-binding transcription factor activity"/>
    <property type="evidence" value="ECO:0007669"/>
    <property type="project" value="InterPro"/>
</dbReference>